<dbReference type="STRING" id="1120923.SAMN02746095_02990"/>
<proteinExistence type="predicted"/>
<dbReference type="EMBL" id="BANC01000030">
    <property type="protein sequence ID" value="GAN79808.1"/>
    <property type="molecule type" value="Genomic_DNA"/>
</dbReference>
<dbReference type="RefSeq" id="WP_048878243.1">
    <property type="nucleotide sequence ID" value="NZ_BANC01000030.1"/>
</dbReference>
<dbReference type="AlphaFoldDB" id="A0A0D6PF26"/>
<comment type="caution">
    <text evidence="2">The sequence shown here is derived from an EMBL/GenBank/DDBJ whole genome shotgun (WGS) entry which is preliminary data.</text>
</comment>
<organism evidence="2 3">
    <name type="scientific">Acidocella aminolytica 101 = DSM 11237</name>
    <dbReference type="NCBI Taxonomy" id="1120923"/>
    <lineage>
        <taxon>Bacteria</taxon>
        <taxon>Pseudomonadati</taxon>
        <taxon>Pseudomonadota</taxon>
        <taxon>Alphaproteobacteria</taxon>
        <taxon>Acetobacterales</taxon>
        <taxon>Acidocellaceae</taxon>
        <taxon>Acidocella</taxon>
    </lineage>
</organism>
<keyword evidence="3" id="KW-1185">Reference proteome</keyword>
<reference evidence="2 3" key="1">
    <citation type="submission" date="2012-11" db="EMBL/GenBank/DDBJ databases">
        <title>Whole genome sequence of Acidocella aminolytica 101 = DSM 11237.</title>
        <authorList>
            <person name="Azuma Y."/>
            <person name="Higashiura N."/>
            <person name="Hirakawa H."/>
            <person name="Matsushita K."/>
        </authorList>
    </citation>
    <scope>NUCLEOTIDE SEQUENCE [LARGE SCALE GENOMIC DNA]</scope>
    <source>
        <strain evidence="3">101 / DSM 11237</strain>
    </source>
</reference>
<protein>
    <submittedName>
        <fullName evidence="2">Uncharacterized protein</fullName>
    </submittedName>
</protein>
<evidence type="ECO:0000256" key="1">
    <source>
        <dbReference type="SAM" id="MobiDB-lite"/>
    </source>
</evidence>
<name>A0A0D6PF26_9PROT</name>
<dbReference type="Proteomes" id="UP000032668">
    <property type="component" value="Unassembled WGS sequence"/>
</dbReference>
<evidence type="ECO:0000313" key="3">
    <source>
        <dbReference type="Proteomes" id="UP000032668"/>
    </source>
</evidence>
<sequence>MSQTYEVNARLWDGVQKLRVTVSDEGHALSVEAIEADADRKRVLANISTMLGRGVSPIELSVRADDFKEIVNTLRATENQHNAPRRAAALAEHEKRNKNGQ</sequence>
<gene>
    <name evidence="2" type="ORF">Aam_030_041</name>
</gene>
<feature type="compositionally biased region" description="Basic and acidic residues" evidence="1">
    <location>
        <begin position="91"/>
        <end position="101"/>
    </location>
</feature>
<accession>A0A0D6PF26</accession>
<feature type="region of interest" description="Disordered" evidence="1">
    <location>
        <begin position="75"/>
        <end position="101"/>
    </location>
</feature>
<evidence type="ECO:0000313" key="2">
    <source>
        <dbReference type="EMBL" id="GAN79808.1"/>
    </source>
</evidence>